<feature type="region of interest" description="Disordered" evidence="2">
    <location>
        <begin position="21"/>
        <end position="48"/>
    </location>
</feature>
<keyword evidence="1" id="KW-0175">Coiled coil</keyword>
<dbReference type="AlphaFoldDB" id="C1E916"/>
<keyword evidence="5" id="KW-1185">Reference proteome</keyword>
<protein>
    <recommendedName>
        <fullName evidence="3">Cyclic nucleotide-binding domain-containing protein</fullName>
    </recommendedName>
</protein>
<dbReference type="InterPro" id="IPR000595">
    <property type="entry name" value="cNMP-bd_dom"/>
</dbReference>
<accession>C1E916</accession>
<dbReference type="GeneID" id="8244279"/>
<evidence type="ECO:0000256" key="2">
    <source>
        <dbReference type="SAM" id="MobiDB-lite"/>
    </source>
</evidence>
<dbReference type="EMBL" id="CP001327">
    <property type="protein sequence ID" value="ACO64609.1"/>
    <property type="molecule type" value="Genomic_DNA"/>
</dbReference>
<feature type="domain" description="Cyclic nucleotide-binding" evidence="3">
    <location>
        <begin position="357"/>
        <end position="468"/>
    </location>
</feature>
<dbReference type="KEGG" id="mis:MICPUN_101162"/>
<dbReference type="Proteomes" id="UP000002009">
    <property type="component" value="Chromosome 6"/>
</dbReference>
<evidence type="ECO:0000259" key="3">
    <source>
        <dbReference type="PROSITE" id="PS50042"/>
    </source>
</evidence>
<sequence>MGASKEVESLAARLEDFPGFDEMRAGSAAGSSCGETPMKDGGGRGPPDIVVASDLVRSESDDVSDFQDATLVEIMRERIQELERENVALRWRERTAEARIEAEIAKAATTAAELAAENSHAELERRLESMAHALDIERQRRQTAERDADLARGVGEEATRARRDELDAAVAAAVTRERERSAQTLRRAAEAAVDATVQREPSSKEQELALEELRNELVESQRQLVRAREDAVAAATRNVGAAIVADALKSAQSIGADDSTRELLADVDELGAAMRAYTAASASLATPQTRKVDGDEEIALARELLLDVPSLAPLMREGKRADVLATFARVRVCVPGESLFPVTPVTPVQAGGDTPGGGSGVDMYIVAEGSVEIAPVAVNPFDDVATRLASSGVVVPRTYVAHPGDVIGEVAAVVDALAGIRTRASLPNGVGLVAGEDLPRRAPARATCSNDGPARLFVINSRDVERVLVFGGSSSFAEVQGGERSIVGTLHAAVATRLAELEASANMSVDGVGGGGGKGGGIGVPAGGGSHPAPRRARADLNAPTTARDARYPLGVRWSEEQLRAAGLRRTAGALERVGEDDGNAAGKDAIADARETVAKVSKSLRAAAARLRERRFRSLAQ</sequence>
<feature type="region of interest" description="Disordered" evidence="2">
    <location>
        <begin position="138"/>
        <end position="158"/>
    </location>
</feature>
<gene>
    <name evidence="4" type="ORF">MICPUN_101162</name>
</gene>
<organism evidence="4 5">
    <name type="scientific">Micromonas commoda (strain RCC299 / NOUM17 / CCMP2709)</name>
    <name type="common">Picoplanktonic green alga</name>
    <dbReference type="NCBI Taxonomy" id="296587"/>
    <lineage>
        <taxon>Eukaryota</taxon>
        <taxon>Viridiplantae</taxon>
        <taxon>Chlorophyta</taxon>
        <taxon>Mamiellophyceae</taxon>
        <taxon>Mamiellales</taxon>
        <taxon>Mamiellaceae</taxon>
        <taxon>Micromonas</taxon>
    </lineage>
</organism>
<proteinExistence type="predicted"/>
<name>C1E916_MICCC</name>
<dbReference type="RefSeq" id="XP_002503351.1">
    <property type="nucleotide sequence ID" value="XM_002503305.1"/>
</dbReference>
<feature type="coiled-coil region" evidence="1">
    <location>
        <begin position="203"/>
        <end position="230"/>
    </location>
</feature>
<evidence type="ECO:0000313" key="4">
    <source>
        <dbReference type="EMBL" id="ACO64609.1"/>
    </source>
</evidence>
<evidence type="ECO:0000313" key="5">
    <source>
        <dbReference type="Proteomes" id="UP000002009"/>
    </source>
</evidence>
<dbReference type="InParanoid" id="C1E916"/>
<reference evidence="4 5" key="1">
    <citation type="journal article" date="2009" name="Science">
        <title>Green evolution and dynamic adaptations revealed by genomes of the marine picoeukaryotes Micromonas.</title>
        <authorList>
            <person name="Worden A.Z."/>
            <person name="Lee J.H."/>
            <person name="Mock T."/>
            <person name="Rouze P."/>
            <person name="Simmons M.P."/>
            <person name="Aerts A.L."/>
            <person name="Allen A.E."/>
            <person name="Cuvelier M.L."/>
            <person name="Derelle E."/>
            <person name="Everett M.V."/>
            <person name="Foulon E."/>
            <person name="Grimwood J."/>
            <person name="Gundlach H."/>
            <person name="Henrissat B."/>
            <person name="Napoli C."/>
            <person name="McDonald S.M."/>
            <person name="Parker M.S."/>
            <person name="Rombauts S."/>
            <person name="Salamov A."/>
            <person name="Von Dassow P."/>
            <person name="Badger J.H."/>
            <person name="Coutinho P.M."/>
            <person name="Demir E."/>
            <person name="Dubchak I."/>
            <person name="Gentemann C."/>
            <person name="Eikrem W."/>
            <person name="Gready J.E."/>
            <person name="John U."/>
            <person name="Lanier W."/>
            <person name="Lindquist E.A."/>
            <person name="Lucas S."/>
            <person name="Mayer K.F."/>
            <person name="Moreau H."/>
            <person name="Not F."/>
            <person name="Otillar R."/>
            <person name="Panaud O."/>
            <person name="Pangilinan J."/>
            <person name="Paulsen I."/>
            <person name="Piegu B."/>
            <person name="Poliakov A."/>
            <person name="Robbens S."/>
            <person name="Schmutz J."/>
            <person name="Toulza E."/>
            <person name="Wyss T."/>
            <person name="Zelensky A."/>
            <person name="Zhou K."/>
            <person name="Armbrust E.V."/>
            <person name="Bhattacharya D."/>
            <person name="Goodenough U.W."/>
            <person name="Van de Peer Y."/>
            <person name="Grigoriev I.V."/>
        </authorList>
    </citation>
    <scope>NUCLEOTIDE SEQUENCE [LARGE SCALE GENOMIC DNA]</scope>
    <source>
        <strain evidence="5">RCC299 / NOUM17</strain>
    </source>
</reference>
<evidence type="ECO:0000256" key="1">
    <source>
        <dbReference type="SAM" id="Coils"/>
    </source>
</evidence>
<dbReference type="PROSITE" id="PS50042">
    <property type="entry name" value="CNMP_BINDING_3"/>
    <property type="match status" value="1"/>
</dbReference>